<accession>A0A8S9J3M5</accession>
<protein>
    <submittedName>
        <fullName evidence="1">Uncharacterized protein</fullName>
    </submittedName>
</protein>
<organism evidence="1">
    <name type="scientific">Brassica cretica</name>
    <name type="common">Mustard</name>
    <dbReference type="NCBI Taxonomy" id="69181"/>
    <lineage>
        <taxon>Eukaryota</taxon>
        <taxon>Viridiplantae</taxon>
        <taxon>Streptophyta</taxon>
        <taxon>Embryophyta</taxon>
        <taxon>Tracheophyta</taxon>
        <taxon>Spermatophyta</taxon>
        <taxon>Magnoliopsida</taxon>
        <taxon>eudicotyledons</taxon>
        <taxon>Gunneridae</taxon>
        <taxon>Pentapetalae</taxon>
        <taxon>rosids</taxon>
        <taxon>malvids</taxon>
        <taxon>Brassicales</taxon>
        <taxon>Brassicaceae</taxon>
        <taxon>Brassiceae</taxon>
        <taxon>Brassica</taxon>
    </lineage>
</organism>
<reference evidence="1" key="1">
    <citation type="submission" date="2019-12" db="EMBL/GenBank/DDBJ databases">
        <title>Genome sequencing and annotation of Brassica cretica.</title>
        <authorList>
            <person name="Studholme D.J."/>
            <person name="Sarris P.F."/>
        </authorList>
    </citation>
    <scope>NUCLEOTIDE SEQUENCE</scope>
    <source>
        <strain evidence="1">PFS-102/07</strain>
        <tissue evidence="1">Leaf</tissue>
    </source>
</reference>
<name>A0A8S9J3M5_BRACR</name>
<dbReference type="AlphaFoldDB" id="A0A8S9J3M5"/>
<comment type="caution">
    <text evidence="1">The sequence shown here is derived from an EMBL/GenBank/DDBJ whole genome shotgun (WGS) entry which is preliminary data.</text>
</comment>
<proteinExistence type="predicted"/>
<evidence type="ECO:0000313" key="1">
    <source>
        <dbReference type="EMBL" id="KAF2576668.1"/>
    </source>
</evidence>
<sequence length="245" mass="27581">MLCTERLLESMLRHAIPYRGYMSVMLDVLTRVPLWLQIRTIVGDRVAWQLDISSTGSTFAFPFVKRLGLSSVTLTGLSLACHVMLPDHGVWLDGQSCSCLMVGWPVGLSSLTLGVGRPSVMFLFDCWPVVRPMLRTVRGCYRRARKDRHLARLSLSREYDGVLAVVKNKLEQKKKETAEEIRLQEARARIEALTEYNEGGLEAELERLKDLEVLLEVDYGLASLSDPSLSRLDLLEISGDSVNQD</sequence>
<dbReference type="EMBL" id="QGKY02001015">
    <property type="protein sequence ID" value="KAF2576668.1"/>
    <property type="molecule type" value="Genomic_DNA"/>
</dbReference>
<gene>
    <name evidence="1" type="ORF">F2Q70_00003156</name>
</gene>